<feature type="transmembrane region" description="Helical" evidence="1">
    <location>
        <begin position="132"/>
        <end position="150"/>
    </location>
</feature>
<dbReference type="SUPFAM" id="SSF48317">
    <property type="entry name" value="Acid phosphatase/Vanadium-dependent haloperoxidase"/>
    <property type="match status" value="1"/>
</dbReference>
<dbReference type="AlphaFoldDB" id="A0A239L8A9"/>
<keyword evidence="1" id="KW-1133">Transmembrane helix</keyword>
<reference evidence="4" key="1">
    <citation type="submission" date="2017-06" db="EMBL/GenBank/DDBJ databases">
        <authorList>
            <person name="Varghese N."/>
            <person name="Submissions S."/>
        </authorList>
    </citation>
    <scope>NUCLEOTIDE SEQUENCE [LARGE SCALE GENOMIC DNA]</scope>
    <source>
        <strain evidence="4">NKM1</strain>
    </source>
</reference>
<evidence type="ECO:0000256" key="1">
    <source>
        <dbReference type="SAM" id="Phobius"/>
    </source>
</evidence>
<keyword evidence="1" id="KW-0812">Transmembrane</keyword>
<protein>
    <submittedName>
        <fullName evidence="3">Undecaprenyl-diphosphatase</fullName>
    </submittedName>
</protein>
<evidence type="ECO:0000313" key="3">
    <source>
        <dbReference type="EMBL" id="SNT25909.1"/>
    </source>
</evidence>
<dbReference type="InterPro" id="IPR000326">
    <property type="entry name" value="PAP2/HPO"/>
</dbReference>
<feature type="domain" description="Phosphatidic acid phosphatase type 2/haloperoxidase" evidence="2">
    <location>
        <begin position="62"/>
        <end position="171"/>
    </location>
</feature>
<dbReference type="Proteomes" id="UP000198432">
    <property type="component" value="Unassembled WGS sequence"/>
</dbReference>
<feature type="transmembrane region" description="Helical" evidence="1">
    <location>
        <begin position="156"/>
        <end position="174"/>
    </location>
</feature>
<feature type="transmembrane region" description="Helical" evidence="1">
    <location>
        <begin position="106"/>
        <end position="125"/>
    </location>
</feature>
<dbReference type="Pfam" id="PF01569">
    <property type="entry name" value="PAP2"/>
    <property type="match status" value="1"/>
</dbReference>
<sequence>MTDIFTYLDLYTLEILNDSRLTALDIFLISLTTTAYGVGLLVPICIYLTGHFRKMLLLKLKAFQYMFAMCLNVLFVGTLKYTINRPRPFVSHDTIKQLVDVSSPSFPSGHTAFVFTAAVSIWIMFRDVRLRGFLFVWTLLVAYSRLALGVHYPSDVLGSIVLGTTAAWMADFVFQNHRGRLLVLLKQTRKRNLRRR</sequence>
<evidence type="ECO:0000259" key="2">
    <source>
        <dbReference type="SMART" id="SM00014"/>
    </source>
</evidence>
<dbReference type="SMART" id="SM00014">
    <property type="entry name" value="acidPPc"/>
    <property type="match status" value="1"/>
</dbReference>
<accession>A0A239L8A9</accession>
<keyword evidence="1" id="KW-0472">Membrane</keyword>
<dbReference type="OrthoDB" id="9773582at2"/>
<dbReference type="CDD" id="cd01610">
    <property type="entry name" value="PAP2_like"/>
    <property type="match status" value="1"/>
</dbReference>
<organism evidence="3 4">
    <name type="scientific">Pontibacter ummariensis</name>
    <dbReference type="NCBI Taxonomy" id="1610492"/>
    <lineage>
        <taxon>Bacteria</taxon>
        <taxon>Pseudomonadati</taxon>
        <taxon>Bacteroidota</taxon>
        <taxon>Cytophagia</taxon>
        <taxon>Cytophagales</taxon>
        <taxon>Hymenobacteraceae</taxon>
        <taxon>Pontibacter</taxon>
    </lineage>
</organism>
<feature type="transmembrane region" description="Helical" evidence="1">
    <location>
        <begin position="26"/>
        <end position="50"/>
    </location>
</feature>
<dbReference type="RefSeq" id="WP_089321700.1">
    <property type="nucleotide sequence ID" value="NZ_FZOQ01000036.1"/>
</dbReference>
<keyword evidence="4" id="KW-1185">Reference proteome</keyword>
<feature type="transmembrane region" description="Helical" evidence="1">
    <location>
        <begin position="62"/>
        <end position="83"/>
    </location>
</feature>
<dbReference type="InterPro" id="IPR036938">
    <property type="entry name" value="PAP2/HPO_sf"/>
</dbReference>
<dbReference type="EMBL" id="FZOQ01000036">
    <property type="protein sequence ID" value="SNT25909.1"/>
    <property type="molecule type" value="Genomic_DNA"/>
</dbReference>
<dbReference type="PANTHER" id="PTHR14969:SF13">
    <property type="entry name" value="AT30094P"/>
    <property type="match status" value="1"/>
</dbReference>
<gene>
    <name evidence="3" type="ORF">SAMN06296052_13632</name>
</gene>
<dbReference type="Gene3D" id="1.20.144.10">
    <property type="entry name" value="Phosphatidic acid phosphatase type 2/haloperoxidase"/>
    <property type="match status" value="1"/>
</dbReference>
<dbReference type="PANTHER" id="PTHR14969">
    <property type="entry name" value="SPHINGOSINE-1-PHOSPHATE PHOSPHOHYDROLASE"/>
    <property type="match status" value="1"/>
</dbReference>
<evidence type="ECO:0000313" key="4">
    <source>
        <dbReference type="Proteomes" id="UP000198432"/>
    </source>
</evidence>
<name>A0A239L8A9_9BACT</name>
<proteinExistence type="predicted"/>